<evidence type="ECO:0000313" key="2">
    <source>
        <dbReference type="Proteomes" id="UP001161064"/>
    </source>
</evidence>
<accession>A0ABQ4PXQ7</accession>
<comment type="caution">
    <text evidence="1">The sequence shown here is derived from an EMBL/GenBank/DDBJ whole genome shotgun (WGS) entry which is preliminary data.</text>
</comment>
<sequence length="82" mass="9591">MLIQILPDVTSHSPQASHQVPRNRYGNKVKAQLVKERQFLSCFKNIAYNGWAIGYRFGLRQRLKIKPYLIHVLVRTKARVTE</sequence>
<dbReference type="EMBL" id="BPFZ01000013">
    <property type="protein sequence ID" value="GIU67744.1"/>
    <property type="molecule type" value="Genomic_DNA"/>
</dbReference>
<organism evidence="1 2">
    <name type="scientific">Candidatus Phycosocius spiralis</name>
    <dbReference type="NCBI Taxonomy" id="2815099"/>
    <lineage>
        <taxon>Bacteria</taxon>
        <taxon>Pseudomonadati</taxon>
        <taxon>Pseudomonadota</taxon>
        <taxon>Alphaproteobacteria</taxon>
        <taxon>Caulobacterales</taxon>
        <taxon>Caulobacterales incertae sedis</taxon>
        <taxon>Candidatus Phycosocius</taxon>
    </lineage>
</organism>
<name>A0ABQ4PXQ7_9PROT</name>
<keyword evidence="2" id="KW-1185">Reference proteome</keyword>
<proteinExistence type="predicted"/>
<protein>
    <submittedName>
        <fullName evidence="1">Uncharacterized protein</fullName>
    </submittedName>
</protein>
<evidence type="ECO:0000313" key="1">
    <source>
        <dbReference type="EMBL" id="GIU67744.1"/>
    </source>
</evidence>
<reference evidence="1" key="1">
    <citation type="submission" date="2021-05" db="EMBL/GenBank/DDBJ databases">
        <authorList>
            <person name="Tanabe Y."/>
        </authorList>
    </citation>
    <scope>NUCLEOTIDE SEQUENCE</scope>
    <source>
        <strain evidence="1">BOTRYCO-1</strain>
    </source>
</reference>
<reference evidence="1" key="2">
    <citation type="journal article" date="2023" name="ISME Commun">
        <title>Characterization of a bloom-associated alphaproteobacterial lineage, 'Candidatus Phycosocius': insights into freshwater algal-bacterial interactions.</title>
        <authorList>
            <person name="Tanabe Y."/>
            <person name="Yamaguchi H."/>
            <person name="Yoshida M."/>
            <person name="Kai A."/>
            <person name="Okazaki Y."/>
        </authorList>
    </citation>
    <scope>NUCLEOTIDE SEQUENCE</scope>
    <source>
        <strain evidence="1">BOTRYCO-1</strain>
    </source>
</reference>
<gene>
    <name evidence="1" type="ORF">PsB1_1898</name>
</gene>
<dbReference type="Proteomes" id="UP001161064">
    <property type="component" value="Unassembled WGS sequence"/>
</dbReference>